<feature type="region of interest" description="Disordered" evidence="1">
    <location>
        <begin position="274"/>
        <end position="295"/>
    </location>
</feature>
<reference evidence="3 4" key="1">
    <citation type="submission" date="2020-04" db="EMBL/GenBank/DDBJ databases">
        <title>Perkinsus olseni comparative genomics.</title>
        <authorList>
            <person name="Bogema D.R."/>
        </authorList>
    </citation>
    <scope>NUCLEOTIDE SEQUENCE [LARGE SCALE GENOMIC DNA]</scope>
    <source>
        <strain evidence="3">ATCC PRA-179</strain>
    </source>
</reference>
<evidence type="ECO:0000256" key="1">
    <source>
        <dbReference type="SAM" id="MobiDB-lite"/>
    </source>
</evidence>
<sequence length="442" mass="49579">MWDSHALYDTERRWESVKRFPAPLSVVSSVYLTFLASLIALKKDHFRKLVPTVLSFSGTSSAVLRLEESHYLLTWWVVELAVVCQLVLVCWDWERTYLEPVEFNLAGADLDDATVESVLCPAISDTKRGLTGVLDLSDNPALTDEAIIRLCAAMERKRMLSIDSIVLDNCSGVHDRSGRALVKVIKATQADSLRVLSIRGTAVHDDGVADLLAALREQELPLRELHLSRVGIHGLGYLLSYLGSDLAKKHLEVLSIEAILATDNVGLMAKHQLQSNQDDGEGGEDDDDEEEARARRQMVERRKRWESCIREKLTDLDGSEGNAIEDDVDALEGASRRDSAALSARRRLEELLRLMPDAVEKCSKVTTVDIQCDHFRWIRDATKLVAVEHKIQADRAAVNPVNLRVAPDDESPSEREYIQRYVVPHLTRAVRLCEEELLRNAA</sequence>
<keyword evidence="2" id="KW-0812">Transmembrane</keyword>
<dbReference type="InterPro" id="IPR032675">
    <property type="entry name" value="LRR_dom_sf"/>
</dbReference>
<proteinExistence type="predicted"/>
<accession>A0A7J6M4X6</accession>
<evidence type="ECO:0000256" key="2">
    <source>
        <dbReference type="SAM" id="Phobius"/>
    </source>
</evidence>
<dbReference type="Proteomes" id="UP000570595">
    <property type="component" value="Unassembled WGS sequence"/>
</dbReference>
<comment type="caution">
    <text evidence="3">The sequence shown here is derived from an EMBL/GenBank/DDBJ whole genome shotgun (WGS) entry which is preliminary data.</text>
</comment>
<organism evidence="3 4">
    <name type="scientific">Perkinsus olseni</name>
    <name type="common">Perkinsus atlanticus</name>
    <dbReference type="NCBI Taxonomy" id="32597"/>
    <lineage>
        <taxon>Eukaryota</taxon>
        <taxon>Sar</taxon>
        <taxon>Alveolata</taxon>
        <taxon>Perkinsozoa</taxon>
        <taxon>Perkinsea</taxon>
        <taxon>Perkinsida</taxon>
        <taxon>Perkinsidae</taxon>
        <taxon>Perkinsus</taxon>
    </lineage>
</organism>
<name>A0A7J6M4X6_PEROL</name>
<dbReference type="AlphaFoldDB" id="A0A7J6M4X6"/>
<protein>
    <submittedName>
        <fullName evidence="3">Uncharacterized protein</fullName>
    </submittedName>
</protein>
<keyword evidence="2" id="KW-1133">Transmembrane helix</keyword>
<gene>
    <name evidence="3" type="ORF">FOZ61_009595</name>
</gene>
<keyword evidence="2" id="KW-0472">Membrane</keyword>
<evidence type="ECO:0000313" key="3">
    <source>
        <dbReference type="EMBL" id="KAF4666554.1"/>
    </source>
</evidence>
<dbReference type="Gene3D" id="3.80.10.10">
    <property type="entry name" value="Ribonuclease Inhibitor"/>
    <property type="match status" value="1"/>
</dbReference>
<dbReference type="EMBL" id="JABAHT010000071">
    <property type="protein sequence ID" value="KAF4666554.1"/>
    <property type="molecule type" value="Genomic_DNA"/>
</dbReference>
<evidence type="ECO:0000313" key="4">
    <source>
        <dbReference type="Proteomes" id="UP000570595"/>
    </source>
</evidence>
<feature type="compositionally biased region" description="Acidic residues" evidence="1">
    <location>
        <begin position="278"/>
        <end position="291"/>
    </location>
</feature>
<feature type="transmembrane region" description="Helical" evidence="2">
    <location>
        <begin position="20"/>
        <end position="41"/>
    </location>
</feature>
<dbReference type="OrthoDB" id="10578494at2759"/>
<dbReference type="SUPFAM" id="SSF52047">
    <property type="entry name" value="RNI-like"/>
    <property type="match status" value="1"/>
</dbReference>